<keyword evidence="3" id="KW-1134">Transmembrane beta strand</keyword>
<dbReference type="HOGENOM" id="CLU_012817_13_1_6"/>
<evidence type="ECO:0000313" key="6">
    <source>
        <dbReference type="Proteomes" id="UP000034085"/>
    </source>
</evidence>
<keyword evidence="3" id="KW-0449">Lipoprotein</keyword>
<organism evidence="5 6">
    <name type="scientific">Citrobacter amalonaticus Y19</name>
    <dbReference type="NCBI Taxonomy" id="1261127"/>
    <lineage>
        <taxon>Bacteria</taxon>
        <taxon>Pseudomonadati</taxon>
        <taxon>Pseudomonadota</taxon>
        <taxon>Gammaproteobacteria</taxon>
        <taxon>Enterobacterales</taxon>
        <taxon>Enterobacteriaceae</taxon>
        <taxon>Citrobacter</taxon>
    </lineage>
</organism>
<name>A0A0F6TYV7_CITAM</name>
<evidence type="ECO:0000256" key="3">
    <source>
        <dbReference type="RuleBase" id="RU362097"/>
    </source>
</evidence>
<dbReference type="KEGG" id="cama:F384_23095"/>
<keyword evidence="3" id="KW-0732">Signal</keyword>
<reference evidence="5 6" key="1">
    <citation type="journal article" date="2013" name="Appl. Microbiol. Biotechnol.">
        <title>Glycerol assimilation and production of 1,3-propanediol by Citrobacter amalonaticus Y19.</title>
        <authorList>
            <person name="Ainala S.K."/>
            <person name="Ashok S."/>
            <person name="Ko Y."/>
            <person name="Park S."/>
        </authorList>
    </citation>
    <scope>NUCLEOTIDE SEQUENCE [LARGE SCALE GENOMIC DNA]</scope>
    <source>
        <strain evidence="5 6">Y19</strain>
    </source>
</reference>
<dbReference type="NCBIfam" id="TIGR01845">
    <property type="entry name" value="outer_NodT"/>
    <property type="match status" value="1"/>
</dbReference>
<feature type="chain" id="PRO_5001436243" evidence="3">
    <location>
        <begin position="22"/>
        <end position="459"/>
    </location>
</feature>
<dbReference type="PANTHER" id="PTHR30203">
    <property type="entry name" value="OUTER MEMBRANE CATION EFFLUX PROTEIN"/>
    <property type="match status" value="1"/>
</dbReference>
<dbReference type="EMBL" id="CP011132">
    <property type="protein sequence ID" value="AKE61246.1"/>
    <property type="molecule type" value="Genomic_DNA"/>
</dbReference>
<comment type="subcellular location">
    <subcellularLocation>
        <location evidence="1 3">Cell outer membrane</location>
        <topology evidence="1 3">Lipid-anchor</topology>
    </subcellularLocation>
</comment>
<comment type="similarity">
    <text evidence="2 3">Belongs to the outer membrane factor (OMF) (TC 1.B.17) family.</text>
</comment>
<dbReference type="PATRIC" id="fig|1261127.3.peg.4791"/>
<dbReference type="Pfam" id="PF02321">
    <property type="entry name" value="OEP"/>
    <property type="match status" value="2"/>
</dbReference>
<evidence type="ECO:0000256" key="1">
    <source>
        <dbReference type="ARBA" id="ARBA00004459"/>
    </source>
</evidence>
<keyword evidence="3" id="KW-0812">Transmembrane</keyword>
<proteinExistence type="inferred from homology"/>
<dbReference type="PANTHER" id="PTHR30203:SF32">
    <property type="entry name" value="CATION EFFLUX SYSTEM PROTEIN CUSC"/>
    <property type="match status" value="1"/>
</dbReference>
<dbReference type="SUPFAM" id="SSF56954">
    <property type="entry name" value="Outer membrane efflux proteins (OEP)"/>
    <property type="match status" value="1"/>
</dbReference>
<dbReference type="AlphaFoldDB" id="A0A0F6TYV7"/>
<keyword evidence="3" id="KW-0564">Palmitate</keyword>
<dbReference type="GO" id="GO:0015562">
    <property type="term" value="F:efflux transmembrane transporter activity"/>
    <property type="evidence" value="ECO:0007669"/>
    <property type="project" value="InterPro"/>
</dbReference>
<keyword evidence="3" id="KW-0472">Membrane</keyword>
<dbReference type="GO" id="GO:0009279">
    <property type="term" value="C:cell outer membrane"/>
    <property type="evidence" value="ECO:0007669"/>
    <property type="project" value="UniProtKB-SubCell"/>
</dbReference>
<dbReference type="RefSeq" id="WP_046494098.1">
    <property type="nucleotide sequence ID" value="NZ_CP011132.1"/>
</dbReference>
<gene>
    <name evidence="5" type="ORF">F384_23095</name>
</gene>
<dbReference type="Proteomes" id="UP000034085">
    <property type="component" value="Chromosome"/>
</dbReference>
<dbReference type="InterPro" id="IPR003423">
    <property type="entry name" value="OMP_efflux"/>
</dbReference>
<dbReference type="Gene3D" id="1.20.1600.10">
    <property type="entry name" value="Outer membrane efflux proteins (OEP)"/>
    <property type="match status" value="1"/>
</dbReference>
<feature type="region of interest" description="Disordered" evidence="4">
    <location>
        <begin position="92"/>
        <end position="112"/>
    </location>
</feature>
<sequence length="459" mass="51274">MKRLLLLPAFLLLAGCSSLTRSDYQRPLLSLPTQWQPATDMVSEYGWQRFGDPRLSRVIEQVLESNNDLAAAAITVQQARVAAGLTDTNMTPDVSVSGSASNSKNVRRGASSQESYSSGMTISWELDLWGKLARTREQSEWEAVASEQDYHATVLTTMGTTAQLYWLIALYNQQIRNQRDGLAISQQTVQQELSWFNAGKVGQLDVLQSQQALLERENQLRTLVQQRQNTRNALALLLNRPAEQHTDEAPALDARQQVPIVQKTPLRVIAQRPDIQAAESRLRAALAGYDASRLQFYPALSLDASLNAGSQVFSQWFSDPIRSIGGALTLPFIQWNTQQLTVKQADLAVKQAAITFRSTAYAALAEVDEAMENRLSADEQRARLHQSLALSQRRLTLTESRYRAGAVDFQTLLNAQDDLLTLENALAQTQYDYLYATLQLWLAQGGGETQYRIMKHEAE</sequence>
<accession>A0A0F6TYV7</accession>
<evidence type="ECO:0000256" key="4">
    <source>
        <dbReference type="SAM" id="MobiDB-lite"/>
    </source>
</evidence>
<dbReference type="PROSITE" id="PS51257">
    <property type="entry name" value="PROKAR_LIPOPROTEIN"/>
    <property type="match status" value="1"/>
</dbReference>
<dbReference type="InterPro" id="IPR010131">
    <property type="entry name" value="MdtP/NodT-like"/>
</dbReference>
<dbReference type="OrthoDB" id="9770517at2"/>
<evidence type="ECO:0000256" key="2">
    <source>
        <dbReference type="ARBA" id="ARBA00007613"/>
    </source>
</evidence>
<feature type="signal peptide" evidence="3">
    <location>
        <begin position="1"/>
        <end position="21"/>
    </location>
</feature>
<evidence type="ECO:0000313" key="5">
    <source>
        <dbReference type="EMBL" id="AKE61246.1"/>
    </source>
</evidence>
<dbReference type="Gene3D" id="2.20.200.10">
    <property type="entry name" value="Outer membrane efflux proteins (OEP)"/>
    <property type="match status" value="1"/>
</dbReference>
<protein>
    <submittedName>
        <fullName evidence="5">RND transporter</fullName>
    </submittedName>
</protein>